<accession>A0A090MQN0</accession>
<keyword evidence="2" id="KW-1185">Reference proteome</keyword>
<sequence>MADHDGPEPMQAEIDHHLMATFCRTLDSSAVPPMTVMRMMASALGAIYRQSSATHHAQECPCGWQPLPSDVDILLAEIEAAARRPPVPDVSNMQIVGRA</sequence>
<dbReference type="STRING" id="1035.BN961_01310"/>
<proteinExistence type="predicted"/>
<evidence type="ECO:0000313" key="1">
    <source>
        <dbReference type="EMBL" id="CEG07904.1"/>
    </source>
</evidence>
<reference evidence="1 2" key="1">
    <citation type="journal article" date="2014" name="Genome Announc.">
        <title>Genome Sequence of Afipia felis Strain 76713, Isolated in Hospital Water Using an Amoeba Co-Culture Procedure.</title>
        <authorList>
            <person name="Benamar S."/>
            <person name="La Scola B."/>
            <person name="Croce O."/>
        </authorList>
    </citation>
    <scope>NUCLEOTIDE SEQUENCE [LARGE SCALE GENOMIC DNA]</scope>
    <source>
        <strain evidence="1 2">76713</strain>
    </source>
</reference>
<dbReference type="OrthoDB" id="7907305at2"/>
<dbReference type="Proteomes" id="UP000035762">
    <property type="component" value="Unassembled WGS sequence"/>
</dbReference>
<protein>
    <submittedName>
        <fullName evidence="1">Uncharacterized protein</fullName>
    </submittedName>
</protein>
<evidence type="ECO:0000313" key="2">
    <source>
        <dbReference type="Proteomes" id="UP000035762"/>
    </source>
</evidence>
<dbReference type="EMBL" id="CCAZ020000001">
    <property type="protein sequence ID" value="CEG07904.1"/>
    <property type="molecule type" value="Genomic_DNA"/>
</dbReference>
<dbReference type="AlphaFoldDB" id="A0A090MQN0"/>
<dbReference type="RefSeq" id="WP_048756939.1">
    <property type="nucleotide sequence ID" value="NZ_CCAZ020000001.1"/>
</dbReference>
<organism evidence="1 2">
    <name type="scientific">Afipia felis</name>
    <name type="common">Cat scratch disease bacillus</name>
    <dbReference type="NCBI Taxonomy" id="1035"/>
    <lineage>
        <taxon>Bacteria</taxon>
        <taxon>Pseudomonadati</taxon>
        <taxon>Pseudomonadota</taxon>
        <taxon>Alphaproteobacteria</taxon>
        <taxon>Hyphomicrobiales</taxon>
        <taxon>Nitrobacteraceae</taxon>
        <taxon>Afipia</taxon>
    </lineage>
</organism>
<comment type="caution">
    <text evidence="1">The sequence shown here is derived from an EMBL/GenBank/DDBJ whole genome shotgun (WGS) entry which is preliminary data.</text>
</comment>
<name>A0A090MQN0_AFIFE</name>
<gene>
    <name evidence="1" type="ORF">BN961_01310</name>
</gene>